<dbReference type="OrthoDB" id="9810664at2"/>
<dbReference type="GO" id="GO:0051920">
    <property type="term" value="F:peroxiredoxin activity"/>
    <property type="evidence" value="ECO:0007669"/>
    <property type="project" value="InterPro"/>
</dbReference>
<keyword evidence="2" id="KW-0560">Oxidoreductase</keyword>
<evidence type="ECO:0000259" key="1">
    <source>
        <dbReference type="Pfam" id="PF02627"/>
    </source>
</evidence>
<dbReference type="Proteomes" id="UP000315252">
    <property type="component" value="Unassembled WGS sequence"/>
</dbReference>
<proteinExistence type="predicted"/>
<comment type="caution">
    <text evidence="2">The sequence shown here is derived from an EMBL/GenBank/DDBJ whole genome shotgun (WGS) entry which is preliminary data.</text>
</comment>
<keyword evidence="3" id="KW-1185">Reference proteome</keyword>
<reference evidence="2 3" key="1">
    <citation type="submission" date="2019-06" db="EMBL/GenBank/DDBJ databases">
        <title>Whole genome sequence for Rhodospirillaceae sp. R148.</title>
        <authorList>
            <person name="Wang G."/>
        </authorList>
    </citation>
    <scope>NUCLEOTIDE SEQUENCE [LARGE SCALE GENOMIC DNA]</scope>
    <source>
        <strain evidence="2 3">R148</strain>
    </source>
</reference>
<keyword evidence="2" id="KW-0575">Peroxidase</keyword>
<dbReference type="EMBL" id="VHSH01000005">
    <property type="protein sequence ID" value="TQV78981.1"/>
    <property type="molecule type" value="Genomic_DNA"/>
</dbReference>
<dbReference type="InterPro" id="IPR003779">
    <property type="entry name" value="CMD-like"/>
</dbReference>
<accession>A0A545TP85</accession>
<evidence type="ECO:0000313" key="3">
    <source>
        <dbReference type="Proteomes" id="UP000315252"/>
    </source>
</evidence>
<dbReference type="AlphaFoldDB" id="A0A545TP85"/>
<evidence type="ECO:0000313" key="2">
    <source>
        <dbReference type="EMBL" id="TQV78981.1"/>
    </source>
</evidence>
<dbReference type="InterPro" id="IPR029032">
    <property type="entry name" value="AhpD-like"/>
</dbReference>
<protein>
    <submittedName>
        <fullName evidence="2">Peroxidase-related enzyme</fullName>
    </submittedName>
</protein>
<dbReference type="PANTHER" id="PTHR35446">
    <property type="entry name" value="SI:CH211-175M2.5"/>
    <property type="match status" value="1"/>
</dbReference>
<dbReference type="PANTHER" id="PTHR35446:SF2">
    <property type="entry name" value="CARBOXYMUCONOLACTONE DECARBOXYLASE-LIKE DOMAIN-CONTAINING PROTEIN"/>
    <property type="match status" value="1"/>
</dbReference>
<dbReference type="InterPro" id="IPR010195">
    <property type="entry name" value="Uncharacterised_peroxidase-rel"/>
</dbReference>
<dbReference type="InterPro" id="IPR004675">
    <property type="entry name" value="AhpD_core"/>
</dbReference>
<feature type="domain" description="Carboxymuconolactone decarboxylase-like" evidence="1">
    <location>
        <begin position="33"/>
        <end position="99"/>
    </location>
</feature>
<organism evidence="2 3">
    <name type="scientific">Denitrobaculum tricleocarpae</name>
    <dbReference type="NCBI Taxonomy" id="2591009"/>
    <lineage>
        <taxon>Bacteria</taxon>
        <taxon>Pseudomonadati</taxon>
        <taxon>Pseudomonadota</taxon>
        <taxon>Alphaproteobacteria</taxon>
        <taxon>Rhodospirillales</taxon>
        <taxon>Rhodospirillaceae</taxon>
        <taxon>Denitrobaculum</taxon>
    </lineage>
</organism>
<dbReference type="NCBIfam" id="TIGR01926">
    <property type="entry name" value="peroxid_rel"/>
    <property type="match status" value="1"/>
</dbReference>
<dbReference type="SUPFAM" id="SSF69118">
    <property type="entry name" value="AhpD-like"/>
    <property type="match status" value="1"/>
</dbReference>
<dbReference type="Gene3D" id="1.20.1290.10">
    <property type="entry name" value="AhpD-like"/>
    <property type="match status" value="1"/>
</dbReference>
<name>A0A545TP85_9PROT</name>
<dbReference type="NCBIfam" id="TIGR00778">
    <property type="entry name" value="ahpD_dom"/>
    <property type="match status" value="1"/>
</dbReference>
<gene>
    <name evidence="2" type="ORF">FKG95_14955</name>
</gene>
<sequence>MAGRYEKPRRQQVGHLSYTKNLPGVADVFLRDPGLYAPLLQFIEGVMTRPSQLGKAEREMIAAHVSRRNGCGFCVGAHHWTLVAMGVDAETMDALDALAAGDGEGLSSGLRALLRFADRLTERPDEIGQEDVNALMAVGWSEQAVEDAVNVVALFNYVNRLVDALGIEAGEPYFRQIGKVIATDGYAPLIETALKRAG</sequence>
<dbReference type="Pfam" id="PF02627">
    <property type="entry name" value="CMD"/>
    <property type="match status" value="1"/>
</dbReference>